<dbReference type="PANTHER" id="PTHR45783">
    <property type="entry name" value="KINESIN LIGHT CHAIN"/>
    <property type="match status" value="1"/>
</dbReference>
<keyword evidence="6 10" id="KW-0802">TPR repeat</keyword>
<dbReference type="GO" id="GO:0005874">
    <property type="term" value="C:microtubule"/>
    <property type="evidence" value="ECO:0007669"/>
    <property type="project" value="UniProtKB-KW"/>
</dbReference>
<evidence type="ECO:0000256" key="8">
    <source>
        <dbReference type="ARBA" id="ARBA00023175"/>
    </source>
</evidence>
<evidence type="ECO:0000256" key="2">
    <source>
        <dbReference type="ARBA" id="ARBA00009622"/>
    </source>
</evidence>
<dbReference type="Pfam" id="PF13374">
    <property type="entry name" value="TPR_10"/>
    <property type="match status" value="2"/>
</dbReference>
<reference evidence="11 12" key="1">
    <citation type="journal article" date="2018" name="ACS Chem. Biol.">
        <title>Ketoreductase domain dysfunction expands chemodiversity: malyngamide biosynthesis in the cyanobacterium Okeania hirsuta.</title>
        <authorList>
            <person name="Moss N.A."/>
            <person name="Leao T."/>
            <person name="Rankin M."/>
            <person name="McCullough T.M."/>
            <person name="Qu P."/>
            <person name="Korobeynikov A."/>
            <person name="Smith J.L."/>
            <person name="Gerwick L."/>
            <person name="Gerwick W.H."/>
        </authorList>
    </citation>
    <scope>NUCLEOTIDE SEQUENCE [LARGE SCALE GENOMIC DNA]</scope>
    <source>
        <strain evidence="11 12">PAB10Feb10-1</strain>
    </source>
</reference>
<dbReference type="Proteomes" id="UP000269154">
    <property type="component" value="Unassembled WGS sequence"/>
</dbReference>
<evidence type="ECO:0000256" key="5">
    <source>
        <dbReference type="ARBA" id="ARBA00022737"/>
    </source>
</evidence>
<dbReference type="PANTHER" id="PTHR45783:SF3">
    <property type="entry name" value="KINESIN LIGHT CHAIN"/>
    <property type="match status" value="1"/>
</dbReference>
<evidence type="ECO:0000256" key="7">
    <source>
        <dbReference type="ARBA" id="ARBA00023054"/>
    </source>
</evidence>
<organism evidence="11 12">
    <name type="scientific">Okeania hirsuta</name>
    <dbReference type="NCBI Taxonomy" id="1458930"/>
    <lineage>
        <taxon>Bacteria</taxon>
        <taxon>Bacillati</taxon>
        <taxon>Cyanobacteriota</taxon>
        <taxon>Cyanophyceae</taxon>
        <taxon>Oscillatoriophycideae</taxon>
        <taxon>Oscillatoriales</taxon>
        <taxon>Microcoleaceae</taxon>
        <taxon>Okeania</taxon>
    </lineage>
</organism>
<dbReference type="Gene3D" id="1.25.40.10">
    <property type="entry name" value="Tetratricopeptide repeat domain"/>
    <property type="match status" value="1"/>
</dbReference>
<dbReference type="PROSITE" id="PS50005">
    <property type="entry name" value="TPR"/>
    <property type="match status" value="2"/>
</dbReference>
<dbReference type="Pfam" id="PF13424">
    <property type="entry name" value="TPR_12"/>
    <property type="match status" value="1"/>
</dbReference>
<dbReference type="InterPro" id="IPR019734">
    <property type="entry name" value="TPR_rpt"/>
</dbReference>
<keyword evidence="7" id="KW-0175">Coiled coil</keyword>
<keyword evidence="12" id="KW-1185">Reference proteome</keyword>
<name>A0A3N6Q185_9CYAN</name>
<evidence type="ECO:0000313" key="11">
    <source>
        <dbReference type="EMBL" id="RQH53424.1"/>
    </source>
</evidence>
<feature type="repeat" description="TPR" evidence="10">
    <location>
        <begin position="230"/>
        <end position="263"/>
    </location>
</feature>
<protein>
    <submittedName>
        <fullName evidence="11">Tetratricopeptide repeat protein</fullName>
    </submittedName>
</protein>
<evidence type="ECO:0000256" key="10">
    <source>
        <dbReference type="PROSITE-ProRule" id="PRU00339"/>
    </source>
</evidence>
<dbReference type="OrthoDB" id="462279at2"/>
<dbReference type="AlphaFoldDB" id="A0A3N6Q185"/>
<comment type="caution">
    <text evidence="11">The sequence shown here is derived from an EMBL/GenBank/DDBJ whole genome shotgun (WGS) entry which is preliminary data.</text>
</comment>
<dbReference type="SUPFAM" id="SSF48452">
    <property type="entry name" value="TPR-like"/>
    <property type="match status" value="1"/>
</dbReference>
<evidence type="ECO:0000256" key="4">
    <source>
        <dbReference type="ARBA" id="ARBA00022701"/>
    </source>
</evidence>
<keyword evidence="9" id="KW-0206">Cytoskeleton</keyword>
<keyword evidence="8" id="KW-0505">Motor protein</keyword>
<dbReference type="PRINTS" id="PR00381">
    <property type="entry name" value="KINESINLIGHT"/>
</dbReference>
<gene>
    <name evidence="11" type="ORF">D5R40_04480</name>
</gene>
<comment type="similarity">
    <text evidence="2">Belongs to the kinesin light chain family.</text>
</comment>
<evidence type="ECO:0000256" key="1">
    <source>
        <dbReference type="ARBA" id="ARBA00004245"/>
    </source>
</evidence>
<proteinExistence type="inferred from homology"/>
<dbReference type="EMBL" id="RCBY01000014">
    <property type="protein sequence ID" value="RQH53424.1"/>
    <property type="molecule type" value="Genomic_DNA"/>
</dbReference>
<dbReference type="InterPro" id="IPR002151">
    <property type="entry name" value="Kinesin_light"/>
</dbReference>
<evidence type="ECO:0000256" key="6">
    <source>
        <dbReference type="ARBA" id="ARBA00022803"/>
    </source>
</evidence>
<dbReference type="GO" id="GO:0005871">
    <property type="term" value="C:kinesin complex"/>
    <property type="evidence" value="ECO:0007669"/>
    <property type="project" value="InterPro"/>
</dbReference>
<keyword evidence="5" id="KW-0677">Repeat</keyword>
<dbReference type="GO" id="GO:0005737">
    <property type="term" value="C:cytoplasm"/>
    <property type="evidence" value="ECO:0007669"/>
    <property type="project" value="TreeGrafter"/>
</dbReference>
<keyword evidence="4" id="KW-0493">Microtubule</keyword>
<feature type="repeat" description="TPR" evidence="10">
    <location>
        <begin position="146"/>
        <end position="179"/>
    </location>
</feature>
<dbReference type="GO" id="GO:0007018">
    <property type="term" value="P:microtubule-based movement"/>
    <property type="evidence" value="ECO:0007669"/>
    <property type="project" value="TreeGrafter"/>
</dbReference>
<dbReference type="GO" id="GO:0019894">
    <property type="term" value="F:kinesin binding"/>
    <property type="evidence" value="ECO:0007669"/>
    <property type="project" value="TreeGrafter"/>
</dbReference>
<accession>A0A3N6Q185</accession>
<dbReference type="SMART" id="SM00028">
    <property type="entry name" value="TPR"/>
    <property type="match status" value="4"/>
</dbReference>
<sequence>MEECLSQVEQEDLEEIRDDVLLNLNLLERKDEDIYQLHPLIRKFMVGKLQQFDSVEEWKRSFCRVVAEAAREIPDDITLEQVKEVEVNIPHITEVAANLTEYLSYDDLITPFIRLGSFYEGQGFYLQAQPWLEKGKEIAENHPKRATYLNNLALLYSSQGKYKPAEPLFQKAIEITKIALPENHPDIVIHLNNLALLYSSQGEYEAAEPLFQQAIKITKIALPENDLKHATYLNNLALLHSSQGKYEAAEPLFEQALDMFEETLGEEHPNTKIVRENFEVCRQQQQS</sequence>
<comment type="subcellular location">
    <subcellularLocation>
        <location evidence="1">Cytoplasm</location>
        <location evidence="1">Cytoskeleton</location>
    </subcellularLocation>
</comment>
<dbReference type="InterPro" id="IPR011990">
    <property type="entry name" value="TPR-like_helical_dom_sf"/>
</dbReference>
<evidence type="ECO:0000256" key="3">
    <source>
        <dbReference type="ARBA" id="ARBA00022490"/>
    </source>
</evidence>
<evidence type="ECO:0000313" key="12">
    <source>
        <dbReference type="Proteomes" id="UP000269154"/>
    </source>
</evidence>
<keyword evidence="3" id="KW-0963">Cytoplasm</keyword>
<evidence type="ECO:0000256" key="9">
    <source>
        <dbReference type="ARBA" id="ARBA00023212"/>
    </source>
</evidence>